<accession>A0A6H5GFD5</accession>
<evidence type="ECO:0000313" key="2">
    <source>
        <dbReference type="EMBL" id="CAB0001652.1"/>
    </source>
</evidence>
<evidence type="ECO:0000313" key="3">
    <source>
        <dbReference type="Proteomes" id="UP000479000"/>
    </source>
</evidence>
<organism evidence="2 3">
    <name type="scientific">Nesidiocoris tenuis</name>
    <dbReference type="NCBI Taxonomy" id="355587"/>
    <lineage>
        <taxon>Eukaryota</taxon>
        <taxon>Metazoa</taxon>
        <taxon>Ecdysozoa</taxon>
        <taxon>Arthropoda</taxon>
        <taxon>Hexapoda</taxon>
        <taxon>Insecta</taxon>
        <taxon>Pterygota</taxon>
        <taxon>Neoptera</taxon>
        <taxon>Paraneoptera</taxon>
        <taxon>Hemiptera</taxon>
        <taxon>Heteroptera</taxon>
        <taxon>Panheteroptera</taxon>
        <taxon>Cimicomorpha</taxon>
        <taxon>Miridae</taxon>
        <taxon>Dicyphina</taxon>
        <taxon>Nesidiocoris</taxon>
    </lineage>
</organism>
<feature type="region of interest" description="Disordered" evidence="1">
    <location>
        <begin position="55"/>
        <end position="83"/>
    </location>
</feature>
<proteinExistence type="predicted"/>
<name>A0A6H5GFD5_9HEMI</name>
<reference evidence="2 3" key="1">
    <citation type="submission" date="2020-02" db="EMBL/GenBank/DDBJ databases">
        <authorList>
            <person name="Ferguson B K."/>
        </authorList>
    </citation>
    <scope>NUCLEOTIDE SEQUENCE [LARGE SCALE GENOMIC DNA]</scope>
</reference>
<sequence>MFFFEYENDERKVLERLLKHFEEHNVQQRTGCHALQYHRRQCHRRRVRIDLLVRDHQADPDADRGDDGERRHVQDDQDGLCPR</sequence>
<dbReference type="EMBL" id="CADCXU010011249">
    <property type="protein sequence ID" value="CAB0001652.1"/>
    <property type="molecule type" value="Genomic_DNA"/>
</dbReference>
<dbReference type="AlphaFoldDB" id="A0A6H5GFD5"/>
<evidence type="ECO:0000256" key="1">
    <source>
        <dbReference type="SAM" id="MobiDB-lite"/>
    </source>
</evidence>
<protein>
    <submittedName>
        <fullName evidence="2">Uncharacterized protein</fullName>
    </submittedName>
</protein>
<feature type="compositionally biased region" description="Basic and acidic residues" evidence="1">
    <location>
        <begin position="55"/>
        <end position="75"/>
    </location>
</feature>
<keyword evidence="3" id="KW-1185">Reference proteome</keyword>
<gene>
    <name evidence="2" type="ORF">NTEN_LOCUS7439</name>
</gene>
<dbReference type="Proteomes" id="UP000479000">
    <property type="component" value="Unassembled WGS sequence"/>
</dbReference>